<keyword evidence="5" id="KW-0539">Nucleus</keyword>
<feature type="compositionally biased region" description="Basic and acidic residues" evidence="6">
    <location>
        <begin position="1288"/>
        <end position="1298"/>
    </location>
</feature>
<feature type="compositionally biased region" description="Low complexity" evidence="6">
    <location>
        <begin position="1371"/>
        <end position="1383"/>
    </location>
</feature>
<feature type="compositionally biased region" description="Basic and acidic residues" evidence="6">
    <location>
        <begin position="1173"/>
        <end position="1188"/>
    </location>
</feature>
<feature type="compositionally biased region" description="Acidic residues" evidence="6">
    <location>
        <begin position="1700"/>
        <end position="1710"/>
    </location>
</feature>
<reference evidence="8 10" key="2">
    <citation type="journal article" date="2018" name="Plant J.">
        <title>The Physcomitrella patens chromosome-scale assembly reveals moss genome structure and evolution.</title>
        <authorList>
            <person name="Lang D."/>
            <person name="Ullrich K.K."/>
            <person name="Murat F."/>
            <person name="Fuchs J."/>
            <person name="Jenkins J."/>
            <person name="Haas F.B."/>
            <person name="Piednoel M."/>
            <person name="Gundlach H."/>
            <person name="Van Bel M."/>
            <person name="Meyberg R."/>
            <person name="Vives C."/>
            <person name="Morata J."/>
            <person name="Symeonidi A."/>
            <person name="Hiss M."/>
            <person name="Muchero W."/>
            <person name="Kamisugi Y."/>
            <person name="Saleh O."/>
            <person name="Blanc G."/>
            <person name="Decker E.L."/>
            <person name="van Gessel N."/>
            <person name="Grimwood J."/>
            <person name="Hayes R.D."/>
            <person name="Graham S.W."/>
            <person name="Gunter L.E."/>
            <person name="McDaniel S.F."/>
            <person name="Hoernstein S.N.W."/>
            <person name="Larsson A."/>
            <person name="Li F.W."/>
            <person name="Perroud P.F."/>
            <person name="Phillips J."/>
            <person name="Ranjan P."/>
            <person name="Rokshar D.S."/>
            <person name="Rothfels C.J."/>
            <person name="Schneider L."/>
            <person name="Shu S."/>
            <person name="Stevenson D.W."/>
            <person name="Thummler F."/>
            <person name="Tillich M."/>
            <person name="Villarreal Aguilar J.C."/>
            <person name="Widiez T."/>
            <person name="Wong G.K."/>
            <person name="Wymore A."/>
            <person name="Zhang Y."/>
            <person name="Zimmer A.D."/>
            <person name="Quatrano R.S."/>
            <person name="Mayer K.F.X."/>
            <person name="Goodstein D."/>
            <person name="Casacuberta J.M."/>
            <person name="Vandepoele K."/>
            <person name="Reski R."/>
            <person name="Cuming A.C."/>
            <person name="Tuskan G.A."/>
            <person name="Maumus F."/>
            <person name="Salse J."/>
            <person name="Schmutz J."/>
            <person name="Rensing S.A."/>
        </authorList>
    </citation>
    <scope>NUCLEOTIDE SEQUENCE [LARGE SCALE GENOMIC DNA]</scope>
    <source>
        <strain evidence="9 10">cv. Gransden 2004</strain>
    </source>
</reference>
<feature type="region of interest" description="Disordered" evidence="6">
    <location>
        <begin position="815"/>
        <end position="867"/>
    </location>
</feature>
<dbReference type="EnsemblPlants" id="Pp3c7_17700V3.8">
    <property type="protein sequence ID" value="Pp3c7_17700V3.8"/>
    <property type="gene ID" value="Pp3c7_17700"/>
</dbReference>
<dbReference type="Gramene" id="Pp3c7_17700V3.4">
    <property type="protein sequence ID" value="Pp3c7_17700V3.4"/>
    <property type="gene ID" value="Pp3c7_17700"/>
</dbReference>
<feature type="compositionally biased region" description="Basic and acidic residues" evidence="6">
    <location>
        <begin position="845"/>
        <end position="863"/>
    </location>
</feature>
<dbReference type="RefSeq" id="XP_024381664.1">
    <property type="nucleotide sequence ID" value="XM_024525896.2"/>
</dbReference>
<feature type="region of interest" description="Disordered" evidence="6">
    <location>
        <begin position="1694"/>
        <end position="1730"/>
    </location>
</feature>
<feature type="compositionally biased region" description="Basic and acidic residues" evidence="6">
    <location>
        <begin position="1538"/>
        <end position="1547"/>
    </location>
</feature>
<dbReference type="EnsemblPlants" id="Pp3c7_17700V3.5">
    <property type="protein sequence ID" value="Pp3c7_17700V3.5"/>
    <property type="gene ID" value="Pp3c7_17700"/>
</dbReference>
<feature type="compositionally biased region" description="Low complexity" evidence="6">
    <location>
        <begin position="1304"/>
        <end position="1316"/>
    </location>
</feature>
<dbReference type="PRINTS" id="PR00367">
    <property type="entry name" value="ETHRSPELEMNT"/>
</dbReference>
<evidence type="ECO:0000256" key="3">
    <source>
        <dbReference type="ARBA" id="ARBA00023125"/>
    </source>
</evidence>
<dbReference type="InterPro" id="IPR036955">
    <property type="entry name" value="AP2/ERF_dom_sf"/>
</dbReference>
<comment type="subcellular location">
    <subcellularLocation>
        <location evidence="1">Nucleus</location>
    </subcellularLocation>
</comment>
<dbReference type="InterPro" id="IPR016177">
    <property type="entry name" value="DNA-bd_dom_sf"/>
</dbReference>
<feature type="compositionally biased region" description="Polar residues" evidence="6">
    <location>
        <begin position="2042"/>
        <end position="2052"/>
    </location>
</feature>
<dbReference type="Gramene" id="Pp3c7_17700V3.2">
    <property type="protein sequence ID" value="Pp3c7_17700V3.2"/>
    <property type="gene ID" value="Pp3c7_17700"/>
</dbReference>
<feature type="compositionally biased region" description="Basic and acidic residues" evidence="6">
    <location>
        <begin position="1336"/>
        <end position="1345"/>
    </location>
</feature>
<evidence type="ECO:0000259" key="7">
    <source>
        <dbReference type="PROSITE" id="PS51032"/>
    </source>
</evidence>
<keyword evidence="2" id="KW-0805">Transcription regulation</keyword>
<evidence type="ECO:0000256" key="2">
    <source>
        <dbReference type="ARBA" id="ARBA00023015"/>
    </source>
</evidence>
<dbReference type="RefSeq" id="XP_024381666.1">
    <property type="nucleotide sequence ID" value="XM_024525898.2"/>
</dbReference>
<feature type="region of interest" description="Disordered" evidence="6">
    <location>
        <begin position="1119"/>
        <end position="1226"/>
    </location>
</feature>
<dbReference type="GO" id="GO:0003700">
    <property type="term" value="F:DNA-binding transcription factor activity"/>
    <property type="evidence" value="ECO:0007669"/>
    <property type="project" value="InterPro"/>
</dbReference>
<accession>A0A2K1KC18</accession>
<evidence type="ECO:0000256" key="5">
    <source>
        <dbReference type="ARBA" id="ARBA00023242"/>
    </source>
</evidence>
<sequence>MDNIVKPTGSEVSEAEAAPAVHCSDVELKPVHSMFELGESDLKVEHENETLVASPSVSSNSVASNLLSSRARTAVWRKKIDPGIGAPVEVGQKILEFSTPAVATQIATAVAPRQRVFHEDSRPGSSSTLPVTLPVAYRPLPPASGLMALIPNLLTLAPDIQLPSPGLSPLPANLFLYSPGLPLTSTGHRRIPAAPSNSTLVPGCSVPQSLTNISRVPSRSPQASGTDLKARSGHMCHSSRQSCSQYCLQGYKFCLWHILEDPSAPYKQCDFVEYPSRERCRFPVSLKSENTRFCQMHKQVDGFGINPVTLKNQQSMEHPPLGEFSVLVLAAAVAHQMEIVAPPKLWTSLFVNQLPAVVPPSDTVSAKEEHGTPLFQRSTSGKKAASLVQSDPKPAETVPHTNSKQVSRRTHGGLNLKDDGRGTGSTTGFSTKVCVECNLDNVSCRATGCGYQDFTLVGNAQLKIGSNSTKVANELENFRAQLGDRLSSHGISLPYTMPSGEGKAGIDHGFCGGCRGLRRSGSPHHDKVVGPITAGQVFANGAPTNRRAHGASSVSCLVDIGPIELNKIGLMCSSQHLTGLLNGKRSYEQLSILPAIDFGGLDMATMGVRCGPREPRAILGLAIKRKSKVQTPRDSSSMGRGQGRRVFFSRFVGVRKRPWGAYGAEIRTPEGKRLWLGTFTTEEAAARAYDDAARIFRGKSAVTNFVQGSEFDFGMNSPFAVGSSSTSNEEDTVSDCPGVKKRSALNTKKEKDSELVQLGIVQSNPTNRDRIGTRNQSDSFGSPIETINLLGGLETNFKESVKSLGATSEGANRSRIGNLKVPGGLLKDRSGRKISQKGTGQVASSKKDGKFDLPSWSEKRLDEDTSGPDRLLLLSNFAISQEGMEMEEGLDFSKNQSKEHRACTASTVATGDSRDSDEESDGASDVEPGLDVDSGLQVKMGEAMGEKGKYAELSISAELSEEEKQQLLDLGEGDPEFRLTGVRKSQSGRFEATIYDRTTRKKVYVGTYSSILEAARARDLKVLELGSISTLNFPDMRAIQESRNSKASGECSKKKPKAQDIAQSFKKIRLASHNKSDTDINKVLKRKVSDSEKESGSSIVKSLKCKLTKPSLESANCKPYNGSKSMETDCKDAVKAPNKKSCIAKAPRSSMSSGHEKLGNEVTETASHKVKRKSEEFRKTEVESEKERLKPKKQKVEEVEEISASAKRRRIPSEKVKANIGASDAAAPAAKEAAKNNDTVKQEFCVVGQGSRSTQRALRKSNMYRTFADSFVESDYARVYKTTSKRRAMLDKEGRKLDSLSTNPSSEKSPASSPKETTIPSKSRRVKKPQEEEDEGKDKAFEERSGQVSKKPSPSKSKRAPVADEEEQPVSRSQSADKSSAKSSGKRRSQRNFMGVQATPSGRFKAKIYVPKTKKHIYIGIFDTPEEAAHAYDEVAYRKRGATAPLNFPEAFHAKIKAKQPIKKVLIQLTDAGDFEAMCYDPKAKDYHSVGVFSSVDGARRAGAREAATLDCSNSEASDKDNEDGDGDGESWSGKNDSVSDSKPMKEKRCKPSYSENAGLPVTRDVEGESDEDDVVVVEQSQKESVRSMRSKKGTFARAATNKKPSRRGNMTRRADFRGVYCNGHKFQSIYYNPATKKHTYLGTFLTAEEAARAHDQVAFAQFGLEAKLNLPEEIETLRRTVKVVGRNAVLINNSKSKEPEEDGEEEKEDGADSRSSSPVADLNDMENTEVPIDITRADVLEDEDDELSSPLSQAPSIPSGAKPSKLVSTKSNSFKGNFLDIVLKENNDEDLCNATIADRTGDAKSSEKPSAGMKPNAGVCGPAAEDSNVLGQQGNREKEGGDDLRLGADAEEKTGRRVSRRKMYRASRIGIPGSALGEIVRFPSEKDKANELQEEKDGWLGEHHLPEGQRWASVEEKKKVQDGSSQQLQLRASGDTSLKTSDVEGSAESVPQKNKNEEREAGPVMPLFDVLAGEFLKASIVLETAEADEGKCQFEKEGEKSMPRGSEAYATCDKVMKDGFLKNEPVKVPKDETDITESLVEDQSSVTSSDNVGVASVDG</sequence>
<dbReference type="InterPro" id="IPR025927">
    <property type="entry name" value="Znf_KANL2-like"/>
</dbReference>
<name>A0A2K1KC18_PHYPA</name>
<feature type="region of interest" description="Disordered" evidence="6">
    <location>
        <begin position="1507"/>
        <end position="1610"/>
    </location>
</feature>
<dbReference type="RefSeq" id="XP_024381659.1">
    <property type="nucleotide sequence ID" value="XM_024525891.2"/>
</dbReference>
<dbReference type="Pfam" id="PF13891">
    <property type="entry name" value="zf-C3HC3H_KANSL2"/>
    <property type="match status" value="1"/>
</dbReference>
<dbReference type="RefSeq" id="XP_024381667.1">
    <property type="nucleotide sequence ID" value="XM_024525899.2"/>
</dbReference>
<gene>
    <name evidence="9" type="primary">LOC112285222</name>
    <name evidence="8" type="ORF">PHYPA_010503</name>
</gene>
<feature type="domain" description="AP2/ERF" evidence="7">
    <location>
        <begin position="650"/>
        <end position="706"/>
    </location>
</feature>
<dbReference type="OrthoDB" id="10038011at2759"/>
<feature type="compositionally biased region" description="Polar residues" evidence="6">
    <location>
        <begin position="1923"/>
        <end position="1941"/>
    </location>
</feature>
<feature type="region of interest" description="Disordered" evidence="6">
    <location>
        <begin position="1800"/>
        <end position="1862"/>
    </location>
</feature>
<dbReference type="RefSeq" id="XP_024381663.1">
    <property type="nucleotide sequence ID" value="XM_024525895.2"/>
</dbReference>
<dbReference type="RefSeq" id="XP_024381665.1">
    <property type="nucleotide sequence ID" value="XM_024525897.2"/>
</dbReference>
<dbReference type="RefSeq" id="XP_073391361.1">
    <property type="nucleotide sequence ID" value="XM_073535260.1"/>
</dbReference>
<keyword evidence="4" id="KW-0804">Transcription</keyword>
<feature type="compositionally biased region" description="Acidic residues" evidence="6">
    <location>
        <begin position="915"/>
        <end position="930"/>
    </location>
</feature>
<dbReference type="Gramene" id="Pp3c7_17700V3.5">
    <property type="protein sequence ID" value="Pp3c7_17700V3.5"/>
    <property type="gene ID" value="Pp3c7_17700"/>
</dbReference>
<feature type="region of interest" description="Disordered" evidence="6">
    <location>
        <begin position="2024"/>
        <end position="2060"/>
    </location>
</feature>
<keyword evidence="3" id="KW-0238">DNA-binding</keyword>
<dbReference type="Gramene" id="Pp3c7_17700V3.1">
    <property type="protein sequence ID" value="Pp3c7_17700V3.1"/>
    <property type="gene ID" value="Pp3c7_17700"/>
</dbReference>
<dbReference type="EnsemblPlants" id="Pp3c7_17700V3.4">
    <property type="protein sequence ID" value="Pp3c7_17700V3.4"/>
    <property type="gene ID" value="Pp3c7_17700"/>
</dbReference>
<dbReference type="EMBL" id="ABEU02000007">
    <property type="protein sequence ID" value="PNR51317.1"/>
    <property type="molecule type" value="Genomic_DNA"/>
</dbReference>
<dbReference type="GeneID" id="112285222"/>
<feature type="domain" description="AP2/ERF" evidence="7">
    <location>
        <begin position="1606"/>
        <end position="1672"/>
    </location>
</feature>
<evidence type="ECO:0000313" key="10">
    <source>
        <dbReference type="Proteomes" id="UP000006727"/>
    </source>
</evidence>
<feature type="region of interest" description="Disordered" evidence="6">
    <location>
        <begin position="1888"/>
        <end position="1963"/>
    </location>
</feature>
<evidence type="ECO:0000256" key="1">
    <source>
        <dbReference type="ARBA" id="ARBA00004123"/>
    </source>
</evidence>
<feature type="compositionally biased region" description="Basic and acidic residues" evidence="6">
    <location>
        <begin position="1836"/>
        <end position="1856"/>
    </location>
</feature>
<dbReference type="KEGG" id="ppp:112285222"/>
<feature type="domain" description="AP2/ERF" evidence="7">
    <location>
        <begin position="1392"/>
        <end position="1449"/>
    </location>
</feature>
<evidence type="ECO:0000256" key="6">
    <source>
        <dbReference type="SAM" id="MobiDB-lite"/>
    </source>
</evidence>
<feature type="domain" description="AP2/ERF" evidence="7">
    <location>
        <begin position="978"/>
        <end position="1034"/>
    </location>
</feature>
<feature type="region of interest" description="Disordered" evidence="6">
    <location>
        <begin position="722"/>
        <end position="750"/>
    </location>
</feature>
<dbReference type="EnsemblPlants" id="Pp3c7_17700V3.3">
    <property type="protein sequence ID" value="Pp3c7_17700V3.3"/>
    <property type="gene ID" value="Pp3c7_17700"/>
</dbReference>
<dbReference type="SMART" id="SM00380">
    <property type="entry name" value="AP2"/>
    <property type="match status" value="4"/>
</dbReference>
<dbReference type="GO" id="GO:0005634">
    <property type="term" value="C:nucleus"/>
    <property type="evidence" value="ECO:0007669"/>
    <property type="project" value="UniProtKB-SubCell"/>
</dbReference>
<reference evidence="9" key="3">
    <citation type="submission" date="2020-12" db="UniProtKB">
        <authorList>
            <consortium name="EnsemblPlants"/>
        </authorList>
    </citation>
    <scope>IDENTIFICATION</scope>
</reference>
<reference evidence="8 10" key="1">
    <citation type="journal article" date="2008" name="Science">
        <title>The Physcomitrella genome reveals evolutionary insights into the conquest of land by plants.</title>
        <authorList>
            <person name="Rensing S."/>
            <person name="Lang D."/>
            <person name="Zimmer A."/>
            <person name="Terry A."/>
            <person name="Salamov A."/>
            <person name="Shapiro H."/>
            <person name="Nishiyama T."/>
            <person name="Perroud P.-F."/>
            <person name="Lindquist E."/>
            <person name="Kamisugi Y."/>
            <person name="Tanahashi T."/>
            <person name="Sakakibara K."/>
            <person name="Fujita T."/>
            <person name="Oishi K."/>
            <person name="Shin-I T."/>
            <person name="Kuroki Y."/>
            <person name="Toyoda A."/>
            <person name="Suzuki Y."/>
            <person name="Hashimoto A."/>
            <person name="Yamaguchi K."/>
            <person name="Sugano A."/>
            <person name="Kohara Y."/>
            <person name="Fujiyama A."/>
            <person name="Anterola A."/>
            <person name="Aoki S."/>
            <person name="Ashton N."/>
            <person name="Barbazuk W.B."/>
            <person name="Barker E."/>
            <person name="Bennetzen J."/>
            <person name="Bezanilla M."/>
            <person name="Blankenship R."/>
            <person name="Cho S.H."/>
            <person name="Dutcher S."/>
            <person name="Estelle M."/>
            <person name="Fawcett J.A."/>
            <person name="Gundlach H."/>
            <person name="Hanada K."/>
            <person name="Heyl A."/>
            <person name="Hicks K.A."/>
            <person name="Hugh J."/>
            <person name="Lohr M."/>
            <person name="Mayer K."/>
            <person name="Melkozernov A."/>
            <person name="Murata T."/>
            <person name="Nelson D."/>
            <person name="Pils B."/>
            <person name="Prigge M."/>
            <person name="Reiss B."/>
            <person name="Renner T."/>
            <person name="Rombauts S."/>
            <person name="Rushton P."/>
            <person name="Sanderfoot A."/>
            <person name="Schween G."/>
            <person name="Shiu S.-H."/>
            <person name="Stueber K."/>
            <person name="Theodoulou F.L."/>
            <person name="Tu H."/>
            <person name="Van de Peer Y."/>
            <person name="Verrier P.J."/>
            <person name="Waters E."/>
            <person name="Wood A."/>
            <person name="Yang L."/>
            <person name="Cove D."/>
            <person name="Cuming A."/>
            <person name="Hasebe M."/>
            <person name="Lucas S."/>
            <person name="Mishler D.B."/>
            <person name="Reski R."/>
            <person name="Grigoriev I."/>
            <person name="Quatrano R.S."/>
            <person name="Boore J.L."/>
        </authorList>
    </citation>
    <scope>NUCLEOTIDE SEQUENCE [LARGE SCALE GENOMIC DNA]</scope>
    <source>
        <strain evidence="9 10">cv. Gransden 2004</strain>
    </source>
</reference>
<dbReference type="Gene3D" id="3.30.730.10">
    <property type="entry name" value="AP2/ERF domain"/>
    <property type="match status" value="4"/>
</dbReference>
<dbReference type="EnsemblPlants" id="Pp3c7_17700V3.1">
    <property type="protein sequence ID" value="Pp3c7_17700V3.1"/>
    <property type="gene ID" value="Pp3c7_17700"/>
</dbReference>
<dbReference type="CDD" id="cd00018">
    <property type="entry name" value="AP2"/>
    <property type="match status" value="4"/>
</dbReference>
<dbReference type="GO" id="GO:0003677">
    <property type="term" value="F:DNA binding"/>
    <property type="evidence" value="ECO:0007669"/>
    <property type="project" value="UniProtKB-KW"/>
</dbReference>
<feature type="region of interest" description="Disordered" evidence="6">
    <location>
        <begin position="1282"/>
        <end position="1398"/>
    </location>
</feature>
<dbReference type="Proteomes" id="UP000006727">
    <property type="component" value="Chromosome 7"/>
</dbReference>
<dbReference type="PANTHER" id="PTHR31677">
    <property type="entry name" value="AP2 DOMAIN CLASS TRANSCRIPTION FACTOR"/>
    <property type="match status" value="1"/>
</dbReference>
<dbReference type="SUPFAM" id="SSF54171">
    <property type="entry name" value="DNA-binding domain"/>
    <property type="match status" value="4"/>
</dbReference>
<organism evidence="8">
    <name type="scientific">Physcomitrium patens</name>
    <name type="common">Spreading-leaved earth moss</name>
    <name type="synonym">Physcomitrella patens</name>
    <dbReference type="NCBI Taxonomy" id="3218"/>
    <lineage>
        <taxon>Eukaryota</taxon>
        <taxon>Viridiplantae</taxon>
        <taxon>Streptophyta</taxon>
        <taxon>Embryophyta</taxon>
        <taxon>Bryophyta</taxon>
        <taxon>Bryophytina</taxon>
        <taxon>Bryopsida</taxon>
        <taxon>Funariidae</taxon>
        <taxon>Funariales</taxon>
        <taxon>Funariaceae</taxon>
        <taxon>Physcomitrium</taxon>
    </lineage>
</organism>
<dbReference type="RefSeq" id="XP_024381660.1">
    <property type="nucleotide sequence ID" value="XM_024525892.2"/>
</dbReference>
<feature type="compositionally biased region" description="Basic and acidic residues" evidence="6">
    <location>
        <begin position="1888"/>
        <end position="1922"/>
    </location>
</feature>
<dbReference type="Gramene" id="Pp3c7_17700V3.3">
    <property type="protein sequence ID" value="Pp3c7_17700V3.3"/>
    <property type="gene ID" value="Pp3c7_17700"/>
</dbReference>
<feature type="region of interest" description="Disordered" evidence="6">
    <location>
        <begin position="889"/>
        <end position="932"/>
    </location>
</feature>
<feature type="region of interest" description="Disordered" evidence="6">
    <location>
        <begin position="1743"/>
        <end position="1772"/>
    </location>
</feature>
<dbReference type="PaxDb" id="3218-PP1S2_692V6.1"/>
<dbReference type="InterPro" id="IPR001471">
    <property type="entry name" value="AP2/ERF_dom"/>
</dbReference>
<dbReference type="PROSITE" id="PS51032">
    <property type="entry name" value="AP2_ERF"/>
    <property type="match status" value="4"/>
</dbReference>
<dbReference type="EnsemblPlants" id="Pp3c7_17700V3.2">
    <property type="protein sequence ID" value="Pp3c7_17700V3.2"/>
    <property type="gene ID" value="Pp3c7_17700"/>
</dbReference>
<protein>
    <recommendedName>
        <fullName evidence="7">AP2/ERF domain-containing protein</fullName>
    </recommendedName>
</protein>
<evidence type="ECO:0000313" key="8">
    <source>
        <dbReference type="EMBL" id="PNR51317.1"/>
    </source>
</evidence>
<keyword evidence="10" id="KW-1185">Reference proteome</keyword>
<dbReference type="RefSeq" id="XP_073391360.1">
    <property type="nucleotide sequence ID" value="XM_073535259.1"/>
</dbReference>
<evidence type="ECO:0000313" key="9">
    <source>
        <dbReference type="EnsemblPlants" id="Pp3c7_17700V3.1"/>
    </source>
</evidence>
<evidence type="ECO:0000256" key="4">
    <source>
        <dbReference type="ARBA" id="ARBA00023163"/>
    </source>
</evidence>
<proteinExistence type="predicted"/>
<feature type="region of interest" description="Disordered" evidence="6">
    <location>
        <begin position="360"/>
        <end position="423"/>
    </location>
</feature>
<dbReference type="Gramene" id="Pp3c7_17700V3.8">
    <property type="protein sequence ID" value="Pp3c7_17700V3.8"/>
    <property type="gene ID" value="Pp3c7_17700"/>
</dbReference>
<dbReference type="RefSeq" id="XP_024381661.1">
    <property type="nucleotide sequence ID" value="XM_024525893.2"/>
</dbReference>
<feature type="compositionally biased region" description="Basic and acidic residues" evidence="6">
    <location>
        <begin position="2024"/>
        <end position="2034"/>
    </location>
</feature>
<dbReference type="PANTHER" id="PTHR31677:SF243">
    <property type="entry name" value="AP2_ERF DOMAIN-CONTAINING PROTEIN"/>
    <property type="match status" value="1"/>
</dbReference>